<evidence type="ECO:0000313" key="3">
    <source>
        <dbReference type="Proteomes" id="UP000324282"/>
    </source>
</evidence>
<reference evidence="2 3" key="1">
    <citation type="submission" date="2019-07" db="EMBL/GenBank/DDBJ databases">
        <title>Deep subsurface shale carbon reservoir microbial communities from Ohio and West Virginia, USA.</title>
        <authorList>
            <person name="Wrighton K."/>
        </authorList>
    </citation>
    <scope>NUCLEOTIDE SEQUENCE [LARGE SCALE GENOMIC DNA]</scope>
    <source>
        <strain evidence="2 3">NP_8Ht</strain>
    </source>
</reference>
<evidence type="ECO:0000313" key="2">
    <source>
        <dbReference type="EMBL" id="TYP62456.1"/>
    </source>
</evidence>
<protein>
    <submittedName>
        <fullName evidence="2">Uncharacterized protein</fullName>
    </submittedName>
</protein>
<feature type="compositionally biased region" description="Basic and acidic residues" evidence="1">
    <location>
        <begin position="265"/>
        <end position="274"/>
    </location>
</feature>
<feature type="compositionally biased region" description="Polar residues" evidence="1">
    <location>
        <begin position="344"/>
        <end position="353"/>
    </location>
</feature>
<sequence length="384" mass="41675">MVVLIGLATRTALRRSELARDQQQAQNCAYDVAPFSARPAGCALHGASLAFAPCSHSIGPAGRSIGFALLGESLFPNARMAGPSKVTKNACPCTELGVPGSLRSTSLIPSLLRGSPRKGHPCRRRPRPFTALAASMPLAPLRSDSIRPPERGVRRRLVGRAMEKQKGVSTQGCVTNGFENSVGWKTAKHFPPQSTQRLVSNFADEKRWVSFALPTARFERGAGRRLATSSSANKQSSFVSLFTLFQAARTQFPFRRPNAGAAQGDARHGCRARSDGTWMSLRDDPRGGAGARGVLQSKTRMQGWPSFWLLFLGHTRKSDSPSKAKPMLQQTSATDPRIPGQRPSRANSLLQKPTQKHRETFASEGLIPIALNRQSTVRRPCVCA</sequence>
<feature type="region of interest" description="Disordered" evidence="1">
    <location>
        <begin position="319"/>
        <end position="358"/>
    </location>
</feature>
<dbReference type="EMBL" id="VNHQ01000014">
    <property type="protein sequence ID" value="TYP62456.1"/>
    <property type="molecule type" value="Genomic_DNA"/>
</dbReference>
<accession>A0A5S5B810</accession>
<proteinExistence type="predicted"/>
<dbReference type="AlphaFoldDB" id="A0A5S5B810"/>
<dbReference type="Proteomes" id="UP000324282">
    <property type="component" value="Unassembled WGS sequence"/>
</dbReference>
<evidence type="ECO:0000256" key="1">
    <source>
        <dbReference type="SAM" id="MobiDB-lite"/>
    </source>
</evidence>
<feature type="region of interest" description="Disordered" evidence="1">
    <location>
        <begin position="256"/>
        <end position="292"/>
    </location>
</feature>
<gene>
    <name evidence="2" type="ORF">A9A72_1241214</name>
</gene>
<name>A0A5S5B810_STUST</name>
<comment type="caution">
    <text evidence="2">The sequence shown here is derived from an EMBL/GenBank/DDBJ whole genome shotgun (WGS) entry which is preliminary data.</text>
</comment>
<organism evidence="2 3">
    <name type="scientific">Stutzerimonas stutzeri</name>
    <name type="common">Pseudomonas stutzeri</name>
    <dbReference type="NCBI Taxonomy" id="316"/>
    <lineage>
        <taxon>Bacteria</taxon>
        <taxon>Pseudomonadati</taxon>
        <taxon>Pseudomonadota</taxon>
        <taxon>Gammaproteobacteria</taxon>
        <taxon>Pseudomonadales</taxon>
        <taxon>Pseudomonadaceae</taxon>
        <taxon>Stutzerimonas</taxon>
    </lineage>
</organism>